<comment type="catalytic activity">
    <reaction evidence="1">
        <text>D-glucuronate = D-fructuronate</text>
        <dbReference type="Rhea" id="RHEA:13049"/>
        <dbReference type="ChEBI" id="CHEBI:58720"/>
        <dbReference type="ChEBI" id="CHEBI:59863"/>
        <dbReference type="EC" id="5.3.1.12"/>
    </reaction>
</comment>
<comment type="similarity">
    <text evidence="3">Belongs to the metallo-dependent hydrolases superfamily. Uronate isomerase family.</text>
</comment>
<name>A0AAU7DQY9_9MICO</name>
<organism evidence="7">
    <name type="scientific">Jonesiaceae bacterium BS-20</name>
    <dbReference type="NCBI Taxonomy" id="3120821"/>
    <lineage>
        <taxon>Bacteria</taxon>
        <taxon>Bacillati</taxon>
        <taxon>Actinomycetota</taxon>
        <taxon>Actinomycetes</taxon>
        <taxon>Micrococcales</taxon>
        <taxon>Jonesiaceae</taxon>
    </lineage>
</organism>
<evidence type="ECO:0000256" key="4">
    <source>
        <dbReference type="ARBA" id="ARBA00012546"/>
    </source>
</evidence>
<protein>
    <recommendedName>
        <fullName evidence="5">Uronate isomerase</fullName>
        <ecNumber evidence="4">5.3.1.12</ecNumber>
    </recommendedName>
</protein>
<evidence type="ECO:0000256" key="1">
    <source>
        <dbReference type="ARBA" id="ARBA00001165"/>
    </source>
</evidence>
<accession>A0AAU7DQY9</accession>
<dbReference type="PANTHER" id="PTHR30068:SF4">
    <property type="entry name" value="URONATE ISOMERASE"/>
    <property type="match status" value="1"/>
</dbReference>
<dbReference type="InterPro" id="IPR032466">
    <property type="entry name" value="Metal_Hydrolase"/>
</dbReference>
<dbReference type="Gene3D" id="3.20.20.140">
    <property type="entry name" value="Metal-dependent hydrolases"/>
    <property type="match status" value="1"/>
</dbReference>
<dbReference type="AlphaFoldDB" id="A0AAU7DQY9"/>
<dbReference type="GO" id="GO:0019698">
    <property type="term" value="P:D-galacturonate catabolic process"/>
    <property type="evidence" value="ECO:0007669"/>
    <property type="project" value="TreeGrafter"/>
</dbReference>
<dbReference type="InterPro" id="IPR003766">
    <property type="entry name" value="Uronate_isomerase"/>
</dbReference>
<evidence type="ECO:0000256" key="3">
    <source>
        <dbReference type="ARBA" id="ARBA00008397"/>
    </source>
</evidence>
<evidence type="ECO:0000256" key="5">
    <source>
        <dbReference type="ARBA" id="ARBA00020555"/>
    </source>
</evidence>
<proteinExistence type="inferred from homology"/>
<dbReference type="SUPFAM" id="SSF51556">
    <property type="entry name" value="Metallo-dependent hydrolases"/>
    <property type="match status" value="1"/>
</dbReference>
<comment type="pathway">
    <text evidence="2">Carbohydrate metabolism; pentose and glucuronate interconversion.</text>
</comment>
<gene>
    <name evidence="7" type="primary">uxaC</name>
    <name evidence="7" type="ORF">V5R04_08150</name>
</gene>
<sequence length="468" mass="51204">MTSSLASNPDRLFPADAGVREIARRLYADVENLPIISPHGHVDPNMILEDSPFPDPTALLLSPDHYVTRLMHANGVSLDKLRVGGTEGASPREAWRTFSKHWNDFDGTASGYWLAQEFDHVFGLTDPISEATADATFDAISAKIAEPSFRPRALMDSFNIEVLATTDDPLDSLTAHAALAADDTFAPRVLPTFRPDAYIKFWVDGFATKVEALIQTAGDGLAGYAGYIRAMANRRQYFAQHGAVSSDHGSHTAAFLKLSPGEAAALFEKGMAGTATFTEALAFEAHMMYVQASMAVEDGLVMTMHPGVHRNTHAPSLNTFGPDTGHDIPFAVDYASGLLPMLEDFGTAPGFHFIPFTIDETVFSREIAPFAGFYPSIFIGAPWWFLDAPDAMLRFRSAVTETAGFTRSSGFIDDTRAFCSIPARHDTSRRIEASFLARLVAEHRISEQRAHEIIIDLVDGSPRRAFKL</sequence>
<dbReference type="GO" id="GO:0042840">
    <property type="term" value="P:D-glucuronate catabolic process"/>
    <property type="evidence" value="ECO:0007669"/>
    <property type="project" value="TreeGrafter"/>
</dbReference>
<dbReference type="EC" id="5.3.1.12" evidence="4"/>
<dbReference type="GO" id="GO:0008880">
    <property type="term" value="F:glucuronate isomerase activity"/>
    <property type="evidence" value="ECO:0007669"/>
    <property type="project" value="UniProtKB-EC"/>
</dbReference>
<dbReference type="PANTHER" id="PTHR30068">
    <property type="entry name" value="URONATE ISOMERASE"/>
    <property type="match status" value="1"/>
</dbReference>
<reference evidence="7" key="1">
    <citation type="submission" date="2024-02" db="EMBL/GenBank/DDBJ databases">
        <title>Tomenella chthoni gen. nov. sp. nov., a member of the family Jonesiaceae isolated from bat guano.</title>
        <authorList>
            <person name="Miller S.L."/>
            <person name="King J."/>
            <person name="Sankaranarayanan K."/>
            <person name="Lawson P.A."/>
        </authorList>
    </citation>
    <scope>NUCLEOTIDE SEQUENCE</scope>
    <source>
        <strain evidence="7">BS-20</strain>
    </source>
</reference>
<keyword evidence="6 7" id="KW-0413">Isomerase</keyword>
<evidence type="ECO:0000256" key="2">
    <source>
        <dbReference type="ARBA" id="ARBA00004892"/>
    </source>
</evidence>
<dbReference type="EMBL" id="CP146203">
    <property type="protein sequence ID" value="XBH20228.1"/>
    <property type="molecule type" value="Genomic_DNA"/>
</dbReference>
<dbReference type="Gene3D" id="1.10.2020.10">
    <property type="entry name" value="uronate isomerase, domain 2, chain A"/>
    <property type="match status" value="1"/>
</dbReference>
<evidence type="ECO:0000256" key="6">
    <source>
        <dbReference type="ARBA" id="ARBA00023235"/>
    </source>
</evidence>
<dbReference type="NCBIfam" id="NF002794">
    <property type="entry name" value="PRK02925.1"/>
    <property type="match status" value="1"/>
</dbReference>
<evidence type="ECO:0000313" key="7">
    <source>
        <dbReference type="EMBL" id="XBH20228.1"/>
    </source>
</evidence>
<dbReference type="Pfam" id="PF02614">
    <property type="entry name" value="UxaC"/>
    <property type="match status" value="1"/>
</dbReference>